<proteinExistence type="inferred from homology"/>
<dbReference type="InterPro" id="IPR003673">
    <property type="entry name" value="CoA-Trfase_fam_III"/>
</dbReference>
<gene>
    <name evidence="3" type="ORF">P3G67_31625</name>
</gene>
<comment type="similarity">
    <text evidence="1">Belongs to the CoA-transferase III family.</text>
</comment>
<dbReference type="InterPro" id="IPR050509">
    <property type="entry name" value="CoA-transferase_III"/>
</dbReference>
<keyword evidence="4" id="KW-1185">Reference proteome</keyword>
<dbReference type="Gene3D" id="3.40.50.10540">
    <property type="entry name" value="Crotonobetainyl-coa:carnitine coa-transferase, domain 1"/>
    <property type="match status" value="1"/>
</dbReference>
<dbReference type="Pfam" id="PF02515">
    <property type="entry name" value="CoA_transf_3"/>
    <property type="match status" value="1"/>
</dbReference>
<accession>A0ABT5ZV34</accession>
<reference evidence="3 4" key="1">
    <citation type="submission" date="2023-03" db="EMBL/GenBank/DDBJ databases">
        <title>Draft genome sequence of Streptomyces sp. RB6PN23 isolated from peat swamp forest in Thailand.</title>
        <authorList>
            <person name="Klaysubun C."/>
            <person name="Duangmal K."/>
        </authorList>
    </citation>
    <scope>NUCLEOTIDE SEQUENCE [LARGE SCALE GENOMIC DNA]</scope>
    <source>
        <strain evidence="3 4">RB6PN23</strain>
    </source>
</reference>
<evidence type="ECO:0000256" key="1">
    <source>
        <dbReference type="ARBA" id="ARBA00008383"/>
    </source>
</evidence>
<evidence type="ECO:0000313" key="3">
    <source>
        <dbReference type="EMBL" id="MDF3293686.1"/>
    </source>
</evidence>
<evidence type="ECO:0000313" key="4">
    <source>
        <dbReference type="Proteomes" id="UP001216579"/>
    </source>
</evidence>
<dbReference type="PANTHER" id="PTHR48228:SF6">
    <property type="entry name" value="L-CARNITINE COA-TRANSFERASE"/>
    <property type="match status" value="1"/>
</dbReference>
<dbReference type="InterPro" id="IPR044855">
    <property type="entry name" value="CoA-Trfase_III_dom3_sf"/>
</dbReference>
<dbReference type="Gene3D" id="3.30.1540.10">
    <property type="entry name" value="formyl-coa transferase, domain 3"/>
    <property type="match status" value="1"/>
</dbReference>
<dbReference type="SUPFAM" id="SSF89796">
    <property type="entry name" value="CoA-transferase family III (CaiB/BaiF)"/>
    <property type="match status" value="1"/>
</dbReference>
<dbReference type="InterPro" id="IPR023606">
    <property type="entry name" value="CoA-Trfase_III_dom_1_sf"/>
</dbReference>
<protein>
    <submittedName>
        <fullName evidence="3">CoA transferase</fullName>
    </submittedName>
</protein>
<organism evidence="3 4">
    <name type="scientific">Streptomyces silvisoli</name>
    <dbReference type="NCBI Taxonomy" id="3034235"/>
    <lineage>
        <taxon>Bacteria</taxon>
        <taxon>Bacillati</taxon>
        <taxon>Actinomycetota</taxon>
        <taxon>Actinomycetes</taxon>
        <taxon>Kitasatosporales</taxon>
        <taxon>Streptomycetaceae</taxon>
        <taxon>Streptomyces</taxon>
    </lineage>
</organism>
<evidence type="ECO:0000256" key="2">
    <source>
        <dbReference type="ARBA" id="ARBA00022679"/>
    </source>
</evidence>
<name>A0ABT5ZV34_9ACTN</name>
<dbReference type="PANTHER" id="PTHR48228">
    <property type="entry name" value="SUCCINYL-COA--D-CITRAMALATE COA-TRANSFERASE"/>
    <property type="match status" value="1"/>
</dbReference>
<dbReference type="GO" id="GO:0016740">
    <property type="term" value="F:transferase activity"/>
    <property type="evidence" value="ECO:0007669"/>
    <property type="project" value="UniProtKB-KW"/>
</dbReference>
<dbReference type="EMBL" id="JARJBC010000028">
    <property type="protein sequence ID" value="MDF3293686.1"/>
    <property type="molecule type" value="Genomic_DNA"/>
</dbReference>
<comment type="caution">
    <text evidence="3">The sequence shown here is derived from an EMBL/GenBank/DDBJ whole genome shotgun (WGS) entry which is preliminary data.</text>
</comment>
<dbReference type="Proteomes" id="UP001216579">
    <property type="component" value="Unassembled WGS sequence"/>
</dbReference>
<sequence length="396" mass="41884">MPNTPLPLAGLTVIDASTLFAGPFAARLLGDFGAEIIKVEQPAGDPVRRYGHAYNDVPLLWKMLSRNKKSVVLDLREARDADRFVGLAIKADAVIENFRPGTLERWGLGPQVLTEANPRLVLARVTAFGQDGPYAGRPGFGTLAEAMSGLAAMSGEPDGPPALPAFPLGDAVAGLHTALAVLIALRARDLIGTGQIADVAITETLIGALGAQLTVYEHLGIKPDRVGNRSNNSAPRNVYRCADQRWVALSAPARSVAERVVRLVGRPDLCAEPWFATGVGRAAHREVIDDAIRPWIAARGRDEVVAAFETAEAAVAPIYEVDDVLTDPQFRARGLTVDVPDAELGTVRMPGVPFRLSATPGRIDWAGPPVGSHTEDVCGTLARAETAHSSTGEAGA</sequence>
<keyword evidence="2 3" id="KW-0808">Transferase</keyword>